<accession>A0A084AJV3</accession>
<gene>
    <name evidence="1" type="ORF">S7711_09243</name>
</gene>
<dbReference type="AlphaFoldDB" id="A0A084AJV3"/>
<organism evidence="1 2">
    <name type="scientific">Stachybotrys chartarum (strain CBS 109288 / IBT 7711)</name>
    <name type="common">Toxic black mold</name>
    <name type="synonym">Stilbospora chartarum</name>
    <dbReference type="NCBI Taxonomy" id="1280523"/>
    <lineage>
        <taxon>Eukaryota</taxon>
        <taxon>Fungi</taxon>
        <taxon>Dikarya</taxon>
        <taxon>Ascomycota</taxon>
        <taxon>Pezizomycotina</taxon>
        <taxon>Sordariomycetes</taxon>
        <taxon>Hypocreomycetidae</taxon>
        <taxon>Hypocreales</taxon>
        <taxon>Stachybotryaceae</taxon>
        <taxon>Stachybotrys</taxon>
    </lineage>
</organism>
<keyword evidence="2" id="KW-1185">Reference proteome</keyword>
<dbReference type="HOGENOM" id="CLU_177972_0_0_1"/>
<sequence>MVSPATRVPAAPKVLPLAVTIGTGKHPPQIAFPPIPYNHSHADLLPPVSAAVGYVRWQLSTSSSKLDRSFAAYNNAQSEASRRRAFEGATDTRDALFNVLGWGK</sequence>
<evidence type="ECO:0000313" key="2">
    <source>
        <dbReference type="Proteomes" id="UP000028045"/>
    </source>
</evidence>
<dbReference type="Proteomes" id="UP000028045">
    <property type="component" value="Unassembled WGS sequence"/>
</dbReference>
<dbReference type="OrthoDB" id="5188169at2759"/>
<protein>
    <submittedName>
        <fullName evidence="1">Uncharacterized protein</fullName>
    </submittedName>
</protein>
<proteinExistence type="predicted"/>
<evidence type="ECO:0000313" key="1">
    <source>
        <dbReference type="EMBL" id="KEY65582.1"/>
    </source>
</evidence>
<name>A0A084AJV3_STACB</name>
<reference evidence="1 2" key="1">
    <citation type="journal article" date="2014" name="BMC Genomics">
        <title>Comparative genome sequencing reveals chemotype-specific gene clusters in the toxigenic black mold Stachybotrys.</title>
        <authorList>
            <person name="Semeiks J."/>
            <person name="Borek D."/>
            <person name="Otwinowski Z."/>
            <person name="Grishin N.V."/>
        </authorList>
    </citation>
    <scope>NUCLEOTIDE SEQUENCE [LARGE SCALE GENOMIC DNA]</scope>
    <source>
        <strain evidence="2">CBS 109288 / IBT 7711</strain>
    </source>
</reference>
<dbReference type="EMBL" id="KL648695">
    <property type="protein sequence ID" value="KEY65582.1"/>
    <property type="molecule type" value="Genomic_DNA"/>
</dbReference>